<feature type="compositionally biased region" description="Basic and acidic residues" evidence="1">
    <location>
        <begin position="81"/>
        <end position="105"/>
    </location>
</feature>
<dbReference type="AlphaFoldDB" id="A0A0B6YPM4"/>
<protein>
    <submittedName>
        <fullName evidence="2">Uncharacterized protein</fullName>
    </submittedName>
</protein>
<gene>
    <name evidence="2" type="primary">ORF30912</name>
</gene>
<feature type="region of interest" description="Disordered" evidence="1">
    <location>
        <begin position="40"/>
        <end position="123"/>
    </location>
</feature>
<evidence type="ECO:0000256" key="1">
    <source>
        <dbReference type="SAM" id="MobiDB-lite"/>
    </source>
</evidence>
<evidence type="ECO:0000313" key="2">
    <source>
        <dbReference type="EMBL" id="CEK57721.1"/>
    </source>
</evidence>
<feature type="compositionally biased region" description="Polar residues" evidence="1">
    <location>
        <begin position="47"/>
        <end position="65"/>
    </location>
</feature>
<reference evidence="2" key="1">
    <citation type="submission" date="2014-12" db="EMBL/GenBank/DDBJ databases">
        <title>Insight into the proteome of Arion vulgaris.</title>
        <authorList>
            <person name="Aradska J."/>
            <person name="Bulat T."/>
            <person name="Smidak R."/>
            <person name="Sarate P."/>
            <person name="Gangsoo J."/>
            <person name="Sialana F."/>
            <person name="Bilban M."/>
            <person name="Lubec G."/>
        </authorList>
    </citation>
    <scope>NUCLEOTIDE SEQUENCE</scope>
    <source>
        <tissue evidence="2">Skin</tissue>
    </source>
</reference>
<proteinExistence type="predicted"/>
<accession>A0A0B6YPM4</accession>
<name>A0A0B6YPM4_9EUPU</name>
<sequence>MSDPSEHRKQQNHCAVCNRLTSHTICEKCEKMQYFTTGTSQEEHRNNSGIGNQTSSNTNLASVNSKYAEEFRQMMQSHLSGPKEIKIQELDAKQVEGKSTRKEIPSGDQAQAAGIKPKSKKRK</sequence>
<dbReference type="EMBL" id="HACG01010856">
    <property type="protein sequence ID" value="CEK57721.1"/>
    <property type="molecule type" value="Transcribed_RNA"/>
</dbReference>
<feature type="non-terminal residue" evidence="2">
    <location>
        <position position="123"/>
    </location>
</feature>
<organism evidence="2">
    <name type="scientific">Arion vulgaris</name>
    <dbReference type="NCBI Taxonomy" id="1028688"/>
    <lineage>
        <taxon>Eukaryota</taxon>
        <taxon>Metazoa</taxon>
        <taxon>Spiralia</taxon>
        <taxon>Lophotrochozoa</taxon>
        <taxon>Mollusca</taxon>
        <taxon>Gastropoda</taxon>
        <taxon>Heterobranchia</taxon>
        <taxon>Euthyneura</taxon>
        <taxon>Panpulmonata</taxon>
        <taxon>Eupulmonata</taxon>
        <taxon>Stylommatophora</taxon>
        <taxon>Helicina</taxon>
        <taxon>Arionoidea</taxon>
        <taxon>Arionidae</taxon>
        <taxon>Arion</taxon>
    </lineage>
</organism>